<feature type="compositionally biased region" description="Low complexity" evidence="1">
    <location>
        <begin position="506"/>
        <end position="518"/>
    </location>
</feature>
<feature type="compositionally biased region" description="Gly residues" evidence="1">
    <location>
        <begin position="1559"/>
        <end position="1572"/>
    </location>
</feature>
<feature type="region of interest" description="Disordered" evidence="1">
    <location>
        <begin position="2363"/>
        <end position="2407"/>
    </location>
</feature>
<dbReference type="PANTHER" id="PTHR48125:SF12">
    <property type="entry name" value="AT HOOK TRANSCRIPTION FACTOR FAMILY-RELATED"/>
    <property type="match status" value="1"/>
</dbReference>
<dbReference type="OrthoDB" id="10467479at2759"/>
<sequence>MVLRLRPRGRPPRSAAEKRRQQKREPGAQECLPFRRPPRRRQRSDAQSQSPSFASEACRASGGVYANLQGGDETRPAESSATALCVSPLFLRSSRNSSSFSSSPSSPVSPRASPRASLARLSPPSSAVASGSAPASVEGLCRGAASVSVFQSPFSSLAFRTRLPSCFAAALLERAAAALSPAASAPWRRAQTRAFASAVGERPLSAGAADSLSLRGKKGDPDGRNLGEATSSVGLAPASAPPTTASSLGVSTPPAGLDGTPPPALGDDLEEAIRRLYRLRTSVFARASCAVRRRPPLGCAPSQREAIFGCLLHQAPTLTQLLVELRTALLKAERCLLFGAARPPAPPSPASVPARPSPAAASSPPDPHPTVPAAGAFSVSSSSSAETAQRPPLDSPRQLSSRHPGCVSAAEGAPPVGDSAGALHVARRQLWCDLARVASVLTTLGKSLPLPPSAAADAGGERFAPADLEQALDELLARLAHVLPAAAEAVAAEGDGERRPCRVDQARSSSEAAASSVRGGAGLDVPSAAAAPNRGDALGAAPRVRALHDLTLAYAQLVTSVLAVASRAPAVDADASLAAALHAVAWFARLLPCPTAAASPAAQPAEFPAAPLALLLSPWAPGASARQLLPLFSSAPMAGAIQEFLQAARAGLPALVAAAQASVPRLSDARLTDLVWAITSLKDFLCSSGGREGPQHCASAGAAAAGLHEHEAFVNDLPAASAGAKSLQEALPASCAALAAHAPVSGFSPEAFLQAAARRSAELGESSAPERTVALLRAACVFSSFPRALFARFSASILDAEAAENPARVQSLPLAAPRAADAPPATQESSAAPHLQRSAAPHSGEEPVRGGGRGRLLEAAGPAATSALLWAYARFLTSASPGSAELAPEAARLHRAAFYAALGYELAQLRRQPWRHRDCAKAAGLLSQAWTARAVCSSCWAASRVLEVTPASEGVWRRLAATFVREALVACVPPSRGAPTGGLGLDFKLTGGPFLDLMNLLEACSRCRVVSLPLLDFVAEGLARREEALGSSGARRRESGFADCPPRADVQGVYSAREVSAAVALLAMLSRHYSFALEHRAEVVRRRQRAPCRERGARGASLEATAEARRGADSGVATADAAVARIDEGRRRLVRLLLGHLHVVRGSDLPNLLWALASCRHQDRISSAAGACVRPRSHLPSGAAHGAAPASTHVLEARRDDADARGSAEADSSACREETQLLGRVLVRLRDQRRVYAPAHVSRLVWSLTRPELLHAAAAEGVPPSVVGGLLDALLLSLLPPPAPHASSPAAAWAGERQVGLVARAGPLPRGGAAGGDADWEPGRESASLPLLSTLGLERLCNVLASYPSFRDAEYASVKARFVSEAVDELLRLFCLVAARHAAAQARESSAAARDREPPLLLGHIRCPAVHLPAASPALPQLLAEAARLETLAGVVWALQAVNRRHALLVALVMQQATGALRRLTELQWAAAGGGGDGSGGETRREVGCVSPSSAPGTEAADLPPPPPAWSVSRLLMTCLAACSKLRCELAPEFFHACARYMAGLRGFVAQALPTHAEPGGGGGGGAGAGARGGERPRSADLQTALQVQDILAAEGWSVWTLANFLSASTACGGTDPRVLAPVSSLLALALFGRDVTACAAEARSRAQRDAESDAAARESFSRTERCAAAAACGCEPADSERAEATEAAEAAGSREPLLPVLLAAQSSDIPRSMALLLASLARARCAADNPLFPLLLRVAAELTAKELVAAQVWTAREREELAAGRADAKPLLLRLTQLGEPSIESCLSSTWSSSVYSSFLDFVVASAGTEEEAAAARRGGASAPFSAAPPAPGSRGASPGSPPPCLLAAHAHLLTGEHSPTPSLPASLAALERACVSAAASLGVAPFILEVWRVLGPLATVPLQSALQRRARCALESLLDTSQVDVFEETLLPPPLTAFVDILLVHRASQRALVVEIEGPSHFSCCVRAPRPAPGQPSTTGALGRREAPGGGAPTGAAADRVEALEGGAAWTTKEIYLSAPGGELSAPVAYSYDAKTRQKRARLHAAGVACLYLPFYAFPPWQSSSALLSFLRAALPPEWLRQAGSAPALAPRVTGGTSPAEKPREATWMQRTPGYRVAARPLGGLRLETLLCRAEGGGSRASVGASGVAESLANSGRGTLAGKAPLDAQRVRGRNFTPSLRQSLPPLGACLEASGGARPAAPFWRRFSALARVSSTTESATCGVKASRRSAVADDAEEAGADTVRSAPSHSAGWRDDAGEGSSGASSSSAAPSHVADSPPACLPAESPLPWWLGEEAERRARASLAAGSLPRLAFAEEGAVEDRGDAGARWSGAAVCSASLRLSPADEEFLLQQATRSFRSPARERRARAAARAREAASPGSSAAATSALPEESAGGEPTSEAGEDHLLELPPLDKSLLPRALAFQKRLEALFASPRRFSLHLQWLHALATERQLHLERLGYPQPQLQLHPRARAGGDGEDEDEGARAAPPAGARPGEPHAWSQASRPFFLLTHQPMIYVVLSVADPRLWLWAACPPNQAPAFHFLHLLDEAAAPLDLAPRPPATKSPREATSAARERRETLEPQFVADCRFEGFVVGQTLHSGRYGHQRVAQLLAKWRREQGARGESLVLYPLERLPCEHRRAPFHALAEDRLQVWKQLLTPTTLGATRGGGMTRAERTKQGSGLARLLLPPPRRPQSWEEPEDGESAAPGEQAGVPSCSRGNEENAARADAAALLGCNSGGVERGCFLLKGNGL</sequence>
<name>A0A2A9M9G0_BESBE</name>
<feature type="compositionally biased region" description="Low complexity" evidence="1">
    <location>
        <begin position="816"/>
        <end position="825"/>
    </location>
</feature>
<feature type="region of interest" description="Disordered" evidence="1">
    <location>
        <begin position="342"/>
        <end position="414"/>
    </location>
</feature>
<feature type="region of interest" description="Disordered" evidence="1">
    <location>
        <begin position="1970"/>
        <end position="1998"/>
    </location>
</feature>
<evidence type="ECO:0000256" key="1">
    <source>
        <dbReference type="SAM" id="MobiDB-lite"/>
    </source>
</evidence>
<feature type="region of interest" description="Disordered" evidence="1">
    <location>
        <begin position="2560"/>
        <end position="2581"/>
    </location>
</feature>
<feature type="region of interest" description="Disordered" evidence="1">
    <location>
        <begin position="1816"/>
        <end position="1843"/>
    </location>
</feature>
<feature type="region of interest" description="Disordered" evidence="1">
    <location>
        <begin position="210"/>
        <end position="266"/>
    </location>
</feature>
<dbReference type="RefSeq" id="XP_029216256.1">
    <property type="nucleotide sequence ID" value="XM_029360897.1"/>
</dbReference>
<feature type="compositionally biased region" description="Low complexity" evidence="1">
    <location>
        <begin position="2379"/>
        <end position="2391"/>
    </location>
</feature>
<reference evidence="2 3" key="1">
    <citation type="submission" date="2017-09" db="EMBL/GenBank/DDBJ databases">
        <title>Genome sequencing of Besnoitia besnoiti strain Bb-Ger1.</title>
        <authorList>
            <person name="Schares G."/>
            <person name="Venepally P."/>
            <person name="Lorenzi H.A."/>
        </authorList>
    </citation>
    <scope>NUCLEOTIDE SEQUENCE [LARGE SCALE GENOMIC DNA]</scope>
    <source>
        <strain evidence="2 3">Bb-Ger1</strain>
    </source>
</reference>
<feature type="compositionally biased region" description="Basic and acidic residues" evidence="1">
    <location>
        <begin position="495"/>
        <end position="505"/>
    </location>
</feature>
<dbReference type="KEGG" id="bbes:BESB_021880"/>
<dbReference type="GeneID" id="40307249"/>
<gene>
    <name evidence="2" type="ORF">BESB_021880</name>
</gene>
<feature type="region of interest" description="Disordered" evidence="1">
    <location>
        <begin position="96"/>
        <end position="133"/>
    </location>
</feature>
<dbReference type="PANTHER" id="PTHR48125">
    <property type="entry name" value="LP07818P1"/>
    <property type="match status" value="1"/>
</dbReference>
<feature type="region of interest" description="Disordered" evidence="1">
    <location>
        <begin position="2471"/>
        <end position="2503"/>
    </location>
</feature>
<dbReference type="VEuPathDB" id="ToxoDB:BESB_021880"/>
<feature type="region of interest" description="Disordered" evidence="1">
    <location>
        <begin position="491"/>
        <end position="520"/>
    </location>
</feature>
<feature type="region of interest" description="Disordered" evidence="1">
    <location>
        <begin position="1559"/>
        <end position="1579"/>
    </location>
</feature>
<feature type="region of interest" description="Disordered" evidence="1">
    <location>
        <begin position="2669"/>
        <end position="2726"/>
    </location>
</feature>
<dbReference type="Proteomes" id="UP000224006">
    <property type="component" value="Chromosome XI"/>
</dbReference>
<feature type="region of interest" description="Disordered" evidence="1">
    <location>
        <begin position="1"/>
        <end position="57"/>
    </location>
</feature>
<comment type="caution">
    <text evidence="2">The sequence shown here is derived from an EMBL/GenBank/DDBJ whole genome shotgun (WGS) entry which is preliminary data.</text>
</comment>
<feature type="region of interest" description="Disordered" evidence="1">
    <location>
        <begin position="816"/>
        <end position="856"/>
    </location>
</feature>
<feature type="region of interest" description="Disordered" evidence="1">
    <location>
        <begin position="1472"/>
        <end position="1506"/>
    </location>
</feature>
<organism evidence="2 3">
    <name type="scientific">Besnoitia besnoiti</name>
    <name type="common">Apicomplexan protozoan</name>
    <dbReference type="NCBI Taxonomy" id="94643"/>
    <lineage>
        <taxon>Eukaryota</taxon>
        <taxon>Sar</taxon>
        <taxon>Alveolata</taxon>
        <taxon>Apicomplexa</taxon>
        <taxon>Conoidasida</taxon>
        <taxon>Coccidia</taxon>
        <taxon>Eucoccidiorida</taxon>
        <taxon>Eimeriorina</taxon>
        <taxon>Sarcocystidae</taxon>
        <taxon>Besnoitia</taxon>
    </lineage>
</organism>
<feature type="region of interest" description="Disordered" evidence="1">
    <location>
        <begin position="2227"/>
        <end position="2283"/>
    </location>
</feature>
<protein>
    <submittedName>
        <fullName evidence="2">Uncharacterized protein</fullName>
    </submittedName>
</protein>
<feature type="compositionally biased region" description="Low complexity" evidence="1">
    <location>
        <begin position="373"/>
        <end position="388"/>
    </location>
</feature>
<feature type="compositionally biased region" description="Low complexity" evidence="1">
    <location>
        <begin position="236"/>
        <end position="247"/>
    </location>
</feature>
<feature type="compositionally biased region" description="Low complexity" evidence="1">
    <location>
        <begin position="351"/>
        <end position="363"/>
    </location>
</feature>
<accession>A0A2A9M9G0</accession>
<feature type="compositionally biased region" description="Basic and acidic residues" evidence="1">
    <location>
        <begin position="15"/>
        <end position="27"/>
    </location>
</feature>
<evidence type="ECO:0000313" key="3">
    <source>
        <dbReference type="Proteomes" id="UP000224006"/>
    </source>
</evidence>
<feature type="compositionally biased region" description="Low complexity" evidence="1">
    <location>
        <begin position="2489"/>
        <end position="2498"/>
    </location>
</feature>
<feature type="compositionally biased region" description="Gly residues" evidence="1">
    <location>
        <begin position="1472"/>
        <end position="1481"/>
    </location>
</feature>
<feature type="compositionally biased region" description="Low complexity" evidence="1">
    <location>
        <begin position="1817"/>
        <end position="1827"/>
    </location>
</feature>
<evidence type="ECO:0000313" key="2">
    <source>
        <dbReference type="EMBL" id="PFH32247.1"/>
    </source>
</evidence>
<keyword evidence="3" id="KW-1185">Reference proteome</keyword>
<proteinExistence type="predicted"/>
<dbReference type="EMBL" id="NWUJ01000012">
    <property type="protein sequence ID" value="PFH32247.1"/>
    <property type="molecule type" value="Genomic_DNA"/>
</dbReference>
<feature type="compositionally biased region" description="Low complexity" evidence="1">
    <location>
        <begin position="2265"/>
        <end position="2282"/>
    </location>
</feature>
<feature type="compositionally biased region" description="Basic residues" evidence="1">
    <location>
        <begin position="1"/>
        <end position="11"/>
    </location>
</feature>